<dbReference type="Pfam" id="PF08240">
    <property type="entry name" value="ADH_N"/>
    <property type="match status" value="1"/>
</dbReference>
<dbReference type="Proteomes" id="UP001316384">
    <property type="component" value="Chromosome"/>
</dbReference>
<comment type="similarity">
    <text evidence="2 6">Belongs to the zinc-containing alcohol dehydrogenase family.</text>
</comment>
<evidence type="ECO:0000256" key="2">
    <source>
        <dbReference type="ARBA" id="ARBA00008072"/>
    </source>
</evidence>
<dbReference type="InterPro" id="IPR011032">
    <property type="entry name" value="GroES-like_sf"/>
</dbReference>
<dbReference type="InterPro" id="IPR013149">
    <property type="entry name" value="ADH-like_C"/>
</dbReference>
<evidence type="ECO:0000256" key="1">
    <source>
        <dbReference type="ARBA" id="ARBA00001947"/>
    </source>
</evidence>
<protein>
    <submittedName>
        <fullName evidence="9">NAD(P)-dependent alcohol dehydrogenase</fullName>
    </submittedName>
</protein>
<evidence type="ECO:0000256" key="5">
    <source>
        <dbReference type="ARBA" id="ARBA00023002"/>
    </source>
</evidence>
<dbReference type="PANTHER" id="PTHR43350">
    <property type="entry name" value="NAD-DEPENDENT ALCOHOL DEHYDROGENASE"/>
    <property type="match status" value="1"/>
</dbReference>
<evidence type="ECO:0000313" key="9">
    <source>
        <dbReference type="EMBL" id="UUI72890.1"/>
    </source>
</evidence>
<accession>A0ABY5KR45</accession>
<organism evidence="9 10">
    <name type="scientific">Cellulomonas xiejunii</name>
    <dbReference type="NCBI Taxonomy" id="2968083"/>
    <lineage>
        <taxon>Bacteria</taxon>
        <taxon>Bacillati</taxon>
        <taxon>Actinomycetota</taxon>
        <taxon>Actinomycetes</taxon>
        <taxon>Micrococcales</taxon>
        <taxon>Cellulomonadaceae</taxon>
        <taxon>Cellulomonas</taxon>
    </lineage>
</organism>
<keyword evidence="4 6" id="KW-0862">Zinc</keyword>
<dbReference type="InterPro" id="IPR020843">
    <property type="entry name" value="ER"/>
</dbReference>
<dbReference type="Gene3D" id="3.40.50.720">
    <property type="entry name" value="NAD(P)-binding Rossmann-like Domain"/>
    <property type="match status" value="1"/>
</dbReference>
<evidence type="ECO:0000256" key="7">
    <source>
        <dbReference type="SAM" id="MobiDB-lite"/>
    </source>
</evidence>
<comment type="cofactor">
    <cofactor evidence="1 6">
        <name>Zn(2+)</name>
        <dbReference type="ChEBI" id="CHEBI:29105"/>
    </cofactor>
</comment>
<dbReference type="SUPFAM" id="SSF50129">
    <property type="entry name" value="GroES-like"/>
    <property type="match status" value="1"/>
</dbReference>
<gene>
    <name evidence="9" type="ORF">NP048_05440</name>
</gene>
<keyword evidence="3 6" id="KW-0479">Metal-binding</keyword>
<evidence type="ECO:0000256" key="6">
    <source>
        <dbReference type="RuleBase" id="RU361277"/>
    </source>
</evidence>
<feature type="region of interest" description="Disordered" evidence="7">
    <location>
        <begin position="1"/>
        <end position="22"/>
    </location>
</feature>
<dbReference type="InterPro" id="IPR036291">
    <property type="entry name" value="NAD(P)-bd_dom_sf"/>
</dbReference>
<dbReference type="SUPFAM" id="SSF51735">
    <property type="entry name" value="NAD(P)-binding Rossmann-fold domains"/>
    <property type="match status" value="1"/>
</dbReference>
<dbReference type="Gene3D" id="3.90.180.10">
    <property type="entry name" value="Medium-chain alcohol dehydrogenases, catalytic domain"/>
    <property type="match status" value="1"/>
</dbReference>
<keyword evidence="10" id="KW-1185">Reference proteome</keyword>
<dbReference type="CDD" id="cd08278">
    <property type="entry name" value="benzyl_alcohol_DH"/>
    <property type="match status" value="1"/>
</dbReference>
<evidence type="ECO:0000256" key="4">
    <source>
        <dbReference type="ARBA" id="ARBA00022833"/>
    </source>
</evidence>
<evidence type="ECO:0000256" key="3">
    <source>
        <dbReference type="ARBA" id="ARBA00022723"/>
    </source>
</evidence>
<dbReference type="EMBL" id="CP101987">
    <property type="protein sequence ID" value="UUI72890.1"/>
    <property type="molecule type" value="Genomic_DNA"/>
</dbReference>
<sequence length="386" mass="39704">MTTTATPGHDAAGERDSAAPVRTRAAVLTSPRGAFEVREVDLAAPRDDEVLVRVVATGVCHTDVGVWAGGVPFPLPGVLGHEGAGVVERVGSRVTDVRPGDQVLVSFSSCGDCAACLDDHPAYCATWLTRNLLGGARPDGTSPLRADGAPLGAHFFGQSSFAGHVVVAARQVVVVGPGVDLTLLAPLGCGVMTGFGSVWNVLDPQPGARLAVLGTGAVGLSAVVAAAVREPEVLVAVDLVPARLELALELGATHALPGGVDDLRERLAEITGGRGLTGAFDTTGDPKVARTALDALALRGELVVCGAPPPGTEIPVDIQPLLGGKVLRGVTMGDADPRRLLPQIVALVEDGTLPLDRLVRRYALTDLDRAFDDMLHGRTVKPVVLP</sequence>
<dbReference type="PROSITE" id="PS00059">
    <property type="entry name" value="ADH_ZINC"/>
    <property type="match status" value="1"/>
</dbReference>
<evidence type="ECO:0000259" key="8">
    <source>
        <dbReference type="SMART" id="SM00829"/>
    </source>
</evidence>
<dbReference type="PANTHER" id="PTHR43350:SF2">
    <property type="entry name" value="GROES-LIKE ZINC-BINDING ALCOHOL DEHYDROGENASE FAMILY PROTEIN"/>
    <property type="match status" value="1"/>
</dbReference>
<dbReference type="Pfam" id="PF00107">
    <property type="entry name" value="ADH_zinc_N"/>
    <property type="match status" value="1"/>
</dbReference>
<feature type="domain" description="Enoyl reductase (ER)" evidence="8">
    <location>
        <begin position="33"/>
        <end position="385"/>
    </location>
</feature>
<keyword evidence="5" id="KW-0560">Oxidoreductase</keyword>
<name>A0ABY5KR45_9CELL</name>
<dbReference type="InterPro" id="IPR002328">
    <property type="entry name" value="ADH_Zn_CS"/>
</dbReference>
<reference evidence="9 10" key="1">
    <citation type="submission" date="2022-07" db="EMBL/GenBank/DDBJ databases">
        <title>Novel species in genus cellulomonas.</title>
        <authorList>
            <person name="Ye L."/>
        </authorList>
    </citation>
    <scope>NUCLEOTIDE SEQUENCE [LARGE SCALE GENOMIC DNA]</scope>
    <source>
        <strain evidence="10">zg-B89</strain>
    </source>
</reference>
<evidence type="ECO:0000313" key="10">
    <source>
        <dbReference type="Proteomes" id="UP001316384"/>
    </source>
</evidence>
<dbReference type="InterPro" id="IPR013154">
    <property type="entry name" value="ADH-like_N"/>
</dbReference>
<proteinExistence type="inferred from homology"/>
<dbReference type="RefSeq" id="WP_227578464.1">
    <property type="nucleotide sequence ID" value="NZ_CP101987.1"/>
</dbReference>
<dbReference type="SMART" id="SM00829">
    <property type="entry name" value="PKS_ER"/>
    <property type="match status" value="1"/>
</dbReference>